<protein>
    <submittedName>
        <fullName evidence="3">Dynein axonemal heavy chain 11-like</fullName>
    </submittedName>
</protein>
<keyword evidence="2" id="KW-1185">Reference proteome</keyword>
<dbReference type="OrthoDB" id="447173at2759"/>
<dbReference type="GO" id="GO:0005524">
    <property type="term" value="F:ATP binding"/>
    <property type="evidence" value="ECO:0007669"/>
    <property type="project" value="InterPro"/>
</dbReference>
<dbReference type="Pfam" id="PF12774">
    <property type="entry name" value="AAA_6"/>
    <property type="match status" value="1"/>
</dbReference>
<sequence>MADYSSDPSVPSVPASGNLDCSSGLPALTDFPAILIRSVCETMVPKLVAEDIPLLFSLVSDVFPGIEYNRAQMTTLKKLIRSPLIIIAVTDFYNNCVKVRCNSLNN</sequence>
<dbReference type="Gene3D" id="1.10.8.710">
    <property type="match status" value="1"/>
</dbReference>
<dbReference type="Proteomes" id="UP000694843">
    <property type="component" value="Unplaced"/>
</dbReference>
<dbReference type="InterPro" id="IPR043157">
    <property type="entry name" value="Dynein_AAA1S"/>
</dbReference>
<proteinExistence type="predicted"/>
<dbReference type="RefSeq" id="XP_047736164.1">
    <property type="nucleotide sequence ID" value="XM_047880208.1"/>
</dbReference>
<gene>
    <name evidence="3" type="primary">LOC125177793</name>
</gene>
<evidence type="ECO:0000313" key="2">
    <source>
        <dbReference type="Proteomes" id="UP000694843"/>
    </source>
</evidence>
<name>A0A979FIN3_HYAAZ</name>
<dbReference type="KEGG" id="hazt:125177793"/>
<organism evidence="2 3">
    <name type="scientific">Hyalella azteca</name>
    <name type="common">Amphipod</name>
    <dbReference type="NCBI Taxonomy" id="294128"/>
    <lineage>
        <taxon>Eukaryota</taxon>
        <taxon>Metazoa</taxon>
        <taxon>Ecdysozoa</taxon>
        <taxon>Arthropoda</taxon>
        <taxon>Crustacea</taxon>
        <taxon>Multicrustacea</taxon>
        <taxon>Malacostraca</taxon>
        <taxon>Eumalacostraca</taxon>
        <taxon>Peracarida</taxon>
        <taxon>Amphipoda</taxon>
        <taxon>Senticaudata</taxon>
        <taxon>Talitrida</taxon>
        <taxon>Talitroidea</taxon>
        <taxon>Hyalellidae</taxon>
        <taxon>Hyalella</taxon>
    </lineage>
</organism>
<evidence type="ECO:0000259" key="1">
    <source>
        <dbReference type="Pfam" id="PF12774"/>
    </source>
</evidence>
<reference evidence="3" key="1">
    <citation type="submission" date="2025-08" db="UniProtKB">
        <authorList>
            <consortium name="RefSeq"/>
        </authorList>
    </citation>
    <scope>IDENTIFICATION</scope>
    <source>
        <tissue evidence="3">Whole organism</tissue>
    </source>
</reference>
<feature type="domain" description="Dynein heavy chain hydrolytic ATP-binding dynein motor region" evidence="1">
    <location>
        <begin position="33"/>
        <end position="82"/>
    </location>
</feature>
<dbReference type="InterPro" id="IPR035699">
    <property type="entry name" value="AAA_6"/>
</dbReference>
<accession>A0A979FIN3</accession>
<dbReference type="GeneID" id="125177793"/>
<evidence type="ECO:0000313" key="3">
    <source>
        <dbReference type="RefSeq" id="XP_047736164.1"/>
    </source>
</evidence>
<dbReference type="AlphaFoldDB" id="A0A979FIN3"/>